<keyword evidence="1" id="KW-0472">Membrane</keyword>
<dbReference type="OMA" id="VARIFWR"/>
<dbReference type="EMBL" id="DS268409">
    <property type="protein sequence ID" value="EFO95002.1"/>
    <property type="molecule type" value="Genomic_DNA"/>
</dbReference>
<dbReference type="HOGENOM" id="CLU_042960_1_1_1"/>
<dbReference type="Pfam" id="PF10318">
    <property type="entry name" value="7TM_GPCR_Srh"/>
    <property type="match status" value="1"/>
</dbReference>
<feature type="transmembrane region" description="Helical" evidence="1">
    <location>
        <begin position="20"/>
        <end position="41"/>
    </location>
</feature>
<accession>E3LI25</accession>
<dbReference type="InParanoid" id="E3LI25"/>
<protein>
    <submittedName>
        <fullName evidence="2">CRE-SRH-293 protein</fullName>
    </submittedName>
</protein>
<dbReference type="AlphaFoldDB" id="E3LI25"/>
<feature type="transmembrane region" description="Helical" evidence="1">
    <location>
        <begin position="140"/>
        <end position="162"/>
    </location>
</feature>
<dbReference type="SUPFAM" id="SSF81321">
    <property type="entry name" value="Family A G protein-coupled receptor-like"/>
    <property type="match status" value="1"/>
</dbReference>
<dbReference type="OrthoDB" id="5860679at2759"/>
<dbReference type="PANTHER" id="PTHR22941:SF2">
    <property type="entry name" value="SERPENTINE RECEPTOR, CLASS H-RELATED"/>
    <property type="match status" value="1"/>
</dbReference>
<gene>
    <name evidence="2" type="primary">Cre-srh-293</name>
    <name evidence="2" type="ORF">CRE_09301</name>
</gene>
<keyword evidence="1" id="KW-1133">Transmembrane helix</keyword>
<dbReference type="InterPro" id="IPR053220">
    <property type="entry name" value="Nematode_rcpt-like_serp_H"/>
</dbReference>
<evidence type="ECO:0000313" key="2">
    <source>
        <dbReference type="EMBL" id="EFO95002.1"/>
    </source>
</evidence>
<name>E3LI25_CAERE</name>
<sequence length="341" mass="39128">MNLSCSPSVSYFDSPSFITWALHFVTVISTPIHFIGLYCILWKTPEEMKSAKWYLLNLHIWMIFFDYSVSFLTIPIVLMPAFAGIPLGILQAFNVSGVVQALIVLLFLGYVIASIIFIFENRFYTLCVFARYSFWSWLRHIWLATHYIGIAVLLTPFGFLIADQNEAKQKIFQSLPCLPNYIYDASVVAIADDDTYLYPLLMSILLVLLAIGEVALCILFLMWNTFQQLRSRAMSQKTFGMQKKFFLGLIVQVAVPLVMFCIPFLYAFISVMWKYYNQSFTNFSIICASLQGSMATFVMIFVHRPYRNAILSKFCKQKKTMGNVTILGAHIEKNTIFPVQT</sequence>
<evidence type="ECO:0000256" key="1">
    <source>
        <dbReference type="SAM" id="Phobius"/>
    </source>
</evidence>
<proteinExistence type="predicted"/>
<feature type="transmembrane region" description="Helical" evidence="1">
    <location>
        <begin position="245"/>
        <end position="269"/>
    </location>
</feature>
<organism evidence="3">
    <name type="scientific">Caenorhabditis remanei</name>
    <name type="common">Caenorhabditis vulgaris</name>
    <dbReference type="NCBI Taxonomy" id="31234"/>
    <lineage>
        <taxon>Eukaryota</taxon>
        <taxon>Metazoa</taxon>
        <taxon>Ecdysozoa</taxon>
        <taxon>Nematoda</taxon>
        <taxon>Chromadorea</taxon>
        <taxon>Rhabditida</taxon>
        <taxon>Rhabditina</taxon>
        <taxon>Rhabditomorpha</taxon>
        <taxon>Rhabditoidea</taxon>
        <taxon>Rhabditidae</taxon>
        <taxon>Peloderinae</taxon>
        <taxon>Caenorhabditis</taxon>
    </lineage>
</organism>
<dbReference type="Proteomes" id="UP000008281">
    <property type="component" value="Unassembled WGS sequence"/>
</dbReference>
<keyword evidence="3" id="KW-1185">Reference proteome</keyword>
<feature type="transmembrane region" description="Helical" evidence="1">
    <location>
        <begin position="196"/>
        <end position="224"/>
    </location>
</feature>
<evidence type="ECO:0000313" key="3">
    <source>
        <dbReference type="Proteomes" id="UP000008281"/>
    </source>
</evidence>
<keyword evidence="1" id="KW-0812">Transmembrane</keyword>
<feature type="transmembrane region" description="Helical" evidence="1">
    <location>
        <begin position="98"/>
        <end position="119"/>
    </location>
</feature>
<feature type="transmembrane region" description="Helical" evidence="1">
    <location>
        <begin position="53"/>
        <end position="78"/>
    </location>
</feature>
<dbReference type="PANTHER" id="PTHR22941">
    <property type="entry name" value="SERPENTINE RECEPTOR"/>
    <property type="match status" value="1"/>
</dbReference>
<reference evidence="2" key="1">
    <citation type="submission" date="2007-07" db="EMBL/GenBank/DDBJ databases">
        <title>PCAP assembly of the Caenorhabditis remanei genome.</title>
        <authorList>
            <consortium name="The Caenorhabditis remanei Sequencing Consortium"/>
            <person name="Wilson R.K."/>
        </authorList>
    </citation>
    <scope>NUCLEOTIDE SEQUENCE [LARGE SCALE GENOMIC DNA]</scope>
    <source>
        <strain evidence="2">PB4641</strain>
    </source>
</reference>
<dbReference type="InterPro" id="IPR019422">
    <property type="entry name" value="7TM_GPCR_serpentine_rcpt_Srh"/>
</dbReference>
<feature type="transmembrane region" description="Helical" evidence="1">
    <location>
        <begin position="281"/>
        <end position="302"/>
    </location>
</feature>